<reference evidence="2 3" key="1">
    <citation type="submission" date="2016-10" db="EMBL/GenBank/DDBJ databases">
        <authorList>
            <person name="de Groot N.N."/>
        </authorList>
    </citation>
    <scope>NUCLEOTIDE SEQUENCE [LARGE SCALE GENOMIC DNA]</scope>
    <source>
        <strain evidence="2 3">DSM 28286</strain>
    </source>
</reference>
<protein>
    <submittedName>
        <fullName evidence="2">Uncharacterized protein</fullName>
    </submittedName>
</protein>
<feature type="transmembrane region" description="Helical" evidence="1">
    <location>
        <begin position="133"/>
        <end position="156"/>
    </location>
</feature>
<evidence type="ECO:0000313" key="3">
    <source>
        <dbReference type="Proteomes" id="UP000199031"/>
    </source>
</evidence>
<feature type="transmembrane region" description="Helical" evidence="1">
    <location>
        <begin position="18"/>
        <end position="38"/>
    </location>
</feature>
<dbReference type="EMBL" id="FOXQ01000011">
    <property type="protein sequence ID" value="SFQ41982.1"/>
    <property type="molecule type" value="Genomic_DNA"/>
</dbReference>
<keyword evidence="1" id="KW-1133">Transmembrane helix</keyword>
<name>A0A1I5YCP3_9BACT</name>
<keyword evidence="1" id="KW-0472">Membrane</keyword>
<dbReference type="RefSeq" id="WP_090661104.1">
    <property type="nucleotide sequence ID" value="NZ_FOXQ01000011.1"/>
</dbReference>
<dbReference type="OrthoDB" id="190649at2"/>
<proteinExistence type="predicted"/>
<sequence length="165" mass="18918">MSNTENDATRLRRKIKTAVIFIIIGLLLNGISAIPLQAELKILLSNPDALPPFLRDWWTYVNNGINDTGKNYPFMRYGFDWLAFAHLMIAIAFIGPLKDPVKNEWVVQWGIITSALSIVMALCWERLREIPFWWSFIDAFIAVVALIILLLCNGWIKQLKKIETA</sequence>
<keyword evidence="3" id="KW-1185">Reference proteome</keyword>
<feature type="transmembrane region" description="Helical" evidence="1">
    <location>
        <begin position="74"/>
        <end position="94"/>
    </location>
</feature>
<dbReference type="Proteomes" id="UP000199031">
    <property type="component" value="Unassembled WGS sequence"/>
</dbReference>
<dbReference type="AlphaFoldDB" id="A0A1I5YCP3"/>
<organism evidence="2 3">
    <name type="scientific">Parafilimonas terrae</name>
    <dbReference type="NCBI Taxonomy" id="1465490"/>
    <lineage>
        <taxon>Bacteria</taxon>
        <taxon>Pseudomonadati</taxon>
        <taxon>Bacteroidota</taxon>
        <taxon>Chitinophagia</taxon>
        <taxon>Chitinophagales</taxon>
        <taxon>Chitinophagaceae</taxon>
        <taxon>Parafilimonas</taxon>
    </lineage>
</organism>
<evidence type="ECO:0000256" key="1">
    <source>
        <dbReference type="SAM" id="Phobius"/>
    </source>
</evidence>
<evidence type="ECO:0000313" key="2">
    <source>
        <dbReference type="EMBL" id="SFQ41982.1"/>
    </source>
</evidence>
<feature type="transmembrane region" description="Helical" evidence="1">
    <location>
        <begin position="106"/>
        <end position="127"/>
    </location>
</feature>
<keyword evidence="1" id="KW-0812">Transmembrane</keyword>
<gene>
    <name evidence="2" type="ORF">SAMN05444277_111115</name>
</gene>
<accession>A0A1I5YCP3</accession>